<dbReference type="Pfam" id="PF00440">
    <property type="entry name" value="TetR_N"/>
    <property type="match status" value="1"/>
</dbReference>
<protein>
    <submittedName>
        <fullName evidence="5">Unannotated protein</fullName>
    </submittedName>
</protein>
<keyword evidence="2" id="KW-0238">DNA-binding</keyword>
<dbReference type="PANTHER" id="PTHR30055">
    <property type="entry name" value="HTH-TYPE TRANSCRIPTIONAL REGULATOR RUTR"/>
    <property type="match status" value="1"/>
</dbReference>
<dbReference type="Gene3D" id="1.10.357.10">
    <property type="entry name" value="Tetracycline Repressor, domain 2"/>
    <property type="match status" value="1"/>
</dbReference>
<dbReference type="InterPro" id="IPR001647">
    <property type="entry name" value="HTH_TetR"/>
</dbReference>
<sequence>MKAAATRRGLLDAAGVVFATSGYRGCSLEEIAQMAGVSKAVLYEHFDTKRELHGELVEARATELFERLQRAAERGETGEARLRDGIGAFLDFVDEHRVEWRGLFSDSGDPEISATLAALDQQVVAVVAGLLAAEPDILGDPDADPAARALMLEAHAQLLVGAIRTLTAWWYDHDGVSAEFVLDRAMEFCWLGMARIGAGERVGGGPGDAS</sequence>
<dbReference type="InterPro" id="IPR054129">
    <property type="entry name" value="DesT_TetR_C"/>
</dbReference>
<dbReference type="GO" id="GO:0000976">
    <property type="term" value="F:transcription cis-regulatory region binding"/>
    <property type="evidence" value="ECO:0007669"/>
    <property type="project" value="TreeGrafter"/>
</dbReference>
<evidence type="ECO:0000256" key="1">
    <source>
        <dbReference type="ARBA" id="ARBA00023015"/>
    </source>
</evidence>
<dbReference type="InterPro" id="IPR023772">
    <property type="entry name" value="DNA-bd_HTH_TetR-type_CS"/>
</dbReference>
<keyword evidence="1" id="KW-0805">Transcription regulation</keyword>
<dbReference type="SUPFAM" id="SSF46689">
    <property type="entry name" value="Homeodomain-like"/>
    <property type="match status" value="1"/>
</dbReference>
<dbReference type="AlphaFoldDB" id="A0A6J7HYJ9"/>
<dbReference type="Pfam" id="PF21943">
    <property type="entry name" value="TetR_C_46"/>
    <property type="match status" value="1"/>
</dbReference>
<accession>A0A6J7HYJ9</accession>
<dbReference type="GO" id="GO:0003700">
    <property type="term" value="F:DNA-binding transcription factor activity"/>
    <property type="evidence" value="ECO:0007669"/>
    <property type="project" value="TreeGrafter"/>
</dbReference>
<dbReference type="InterPro" id="IPR009057">
    <property type="entry name" value="Homeodomain-like_sf"/>
</dbReference>
<proteinExistence type="predicted"/>
<dbReference type="PANTHER" id="PTHR30055:SF226">
    <property type="entry name" value="HTH-TYPE TRANSCRIPTIONAL REGULATOR PKSA"/>
    <property type="match status" value="1"/>
</dbReference>
<reference evidence="5" key="1">
    <citation type="submission" date="2020-05" db="EMBL/GenBank/DDBJ databases">
        <authorList>
            <person name="Chiriac C."/>
            <person name="Salcher M."/>
            <person name="Ghai R."/>
            <person name="Kavagutti S V."/>
        </authorList>
    </citation>
    <scope>NUCLEOTIDE SEQUENCE</scope>
</reference>
<evidence type="ECO:0000256" key="2">
    <source>
        <dbReference type="ARBA" id="ARBA00023125"/>
    </source>
</evidence>
<feature type="domain" description="HTH tetR-type" evidence="4">
    <location>
        <begin position="4"/>
        <end position="64"/>
    </location>
</feature>
<dbReference type="PRINTS" id="PR00455">
    <property type="entry name" value="HTHTETR"/>
</dbReference>
<gene>
    <name evidence="5" type="ORF">UFOPK3674_00685</name>
</gene>
<evidence type="ECO:0000256" key="3">
    <source>
        <dbReference type="ARBA" id="ARBA00023163"/>
    </source>
</evidence>
<dbReference type="PROSITE" id="PS01081">
    <property type="entry name" value="HTH_TETR_1"/>
    <property type="match status" value="1"/>
</dbReference>
<evidence type="ECO:0000259" key="4">
    <source>
        <dbReference type="PROSITE" id="PS50977"/>
    </source>
</evidence>
<organism evidence="5">
    <name type="scientific">freshwater metagenome</name>
    <dbReference type="NCBI Taxonomy" id="449393"/>
    <lineage>
        <taxon>unclassified sequences</taxon>
        <taxon>metagenomes</taxon>
        <taxon>ecological metagenomes</taxon>
    </lineage>
</organism>
<keyword evidence="3" id="KW-0804">Transcription</keyword>
<dbReference type="InterPro" id="IPR050109">
    <property type="entry name" value="HTH-type_TetR-like_transc_reg"/>
</dbReference>
<name>A0A6J7HYJ9_9ZZZZ</name>
<evidence type="ECO:0000313" key="5">
    <source>
        <dbReference type="EMBL" id="CAB4923370.1"/>
    </source>
</evidence>
<dbReference type="PROSITE" id="PS50977">
    <property type="entry name" value="HTH_TETR_2"/>
    <property type="match status" value="1"/>
</dbReference>
<dbReference type="EMBL" id="CAFBMX010000003">
    <property type="protein sequence ID" value="CAB4923370.1"/>
    <property type="molecule type" value="Genomic_DNA"/>
</dbReference>